<sequence length="85" mass="9040">MTTPTSGVCGGGADCFGPHAASNTAAVAALIKRNGTRSTRMERPLSKTERMKKCEHPYAGDSSARMRLATPDRMPVDANRTCRAS</sequence>
<dbReference type="AlphaFoldDB" id="A0A5Q4ZP93"/>
<accession>A0A5Q4ZP93</accession>
<evidence type="ECO:0000313" key="2">
    <source>
        <dbReference type="EMBL" id="VVD30118.1"/>
    </source>
</evidence>
<reference evidence="2 3" key="1">
    <citation type="submission" date="2019-08" db="EMBL/GenBank/DDBJ databases">
        <authorList>
            <person name="Herpell B J."/>
        </authorList>
    </citation>
    <scope>NUCLEOTIDE SEQUENCE [LARGE SCALE GENOMIC DNA]</scope>
    <source>
        <strain evidence="3">Msb3</strain>
    </source>
</reference>
<gene>
    <name evidence="2" type="ORF">PDMSB3_3662</name>
</gene>
<protein>
    <submittedName>
        <fullName evidence="2">Uncharacterized protein</fullName>
    </submittedName>
</protein>
<dbReference type="Proteomes" id="UP000325811">
    <property type="component" value="Chromosome I"/>
</dbReference>
<name>A0A5Q4ZP93_9BURK</name>
<dbReference type="EMBL" id="LR699553">
    <property type="protein sequence ID" value="VVD30118.1"/>
    <property type="molecule type" value="Genomic_DNA"/>
</dbReference>
<proteinExistence type="predicted"/>
<keyword evidence="3" id="KW-1185">Reference proteome</keyword>
<feature type="region of interest" description="Disordered" evidence="1">
    <location>
        <begin position="57"/>
        <end position="85"/>
    </location>
</feature>
<organism evidence="2 3">
    <name type="scientific">Paraburkholderia dioscoreae</name>
    <dbReference type="NCBI Taxonomy" id="2604047"/>
    <lineage>
        <taxon>Bacteria</taxon>
        <taxon>Pseudomonadati</taxon>
        <taxon>Pseudomonadota</taxon>
        <taxon>Betaproteobacteria</taxon>
        <taxon>Burkholderiales</taxon>
        <taxon>Burkholderiaceae</taxon>
        <taxon>Paraburkholderia</taxon>
    </lineage>
</organism>
<evidence type="ECO:0000256" key="1">
    <source>
        <dbReference type="SAM" id="MobiDB-lite"/>
    </source>
</evidence>
<evidence type="ECO:0000313" key="3">
    <source>
        <dbReference type="Proteomes" id="UP000325811"/>
    </source>
</evidence>
<dbReference type="KEGG" id="pdio:PDMSB3_3662"/>